<dbReference type="InterPro" id="IPR013529">
    <property type="entry name" value="Glyco_hydro_42_N"/>
</dbReference>
<gene>
    <name evidence="6" type="ORF">SAMN02745782_02934</name>
</gene>
<proteinExistence type="predicted"/>
<dbReference type="STRING" id="1123491.SAMN02745782_02934"/>
<keyword evidence="1" id="KW-0378">Hydrolase</keyword>
<protein>
    <submittedName>
        <fullName evidence="6">Beta-galactosidase</fullName>
    </submittedName>
</protein>
<organism evidence="6 7">
    <name type="scientific">Vibrio cincinnatiensis DSM 19608</name>
    <dbReference type="NCBI Taxonomy" id="1123491"/>
    <lineage>
        <taxon>Bacteria</taxon>
        <taxon>Pseudomonadati</taxon>
        <taxon>Pseudomonadota</taxon>
        <taxon>Gammaproteobacteria</taxon>
        <taxon>Vibrionales</taxon>
        <taxon>Vibrionaceae</taxon>
        <taxon>Vibrio</taxon>
    </lineage>
</organism>
<evidence type="ECO:0000256" key="1">
    <source>
        <dbReference type="ARBA" id="ARBA00022801"/>
    </source>
</evidence>
<feature type="domain" description="DUF4832" evidence="5">
    <location>
        <begin position="304"/>
        <end position="475"/>
    </location>
</feature>
<keyword evidence="2" id="KW-0326">Glycosidase</keyword>
<evidence type="ECO:0000313" key="6">
    <source>
        <dbReference type="EMBL" id="SKA21734.1"/>
    </source>
</evidence>
<feature type="domain" description="Glycoside hydrolase family 42 N-terminal" evidence="4">
    <location>
        <begin position="95"/>
        <end position="200"/>
    </location>
</feature>
<dbReference type="GeneID" id="70582304"/>
<dbReference type="GO" id="GO:0004565">
    <property type="term" value="F:beta-galactosidase activity"/>
    <property type="evidence" value="ECO:0007669"/>
    <property type="project" value="InterPro"/>
</dbReference>
<dbReference type="Pfam" id="PF16116">
    <property type="entry name" value="DUF4832"/>
    <property type="match status" value="1"/>
</dbReference>
<keyword evidence="7" id="KW-1185">Reference proteome</keyword>
<name>A0A1T4S0G2_VIBCI</name>
<dbReference type="InterPro" id="IPR017853">
    <property type="entry name" value="GH"/>
</dbReference>
<dbReference type="Proteomes" id="UP000190834">
    <property type="component" value="Unassembled WGS sequence"/>
</dbReference>
<dbReference type="Gene3D" id="3.20.20.80">
    <property type="entry name" value="Glycosidases"/>
    <property type="match status" value="1"/>
</dbReference>
<dbReference type="EMBL" id="FUXB01000017">
    <property type="protein sequence ID" value="SKA21734.1"/>
    <property type="molecule type" value="Genomic_DNA"/>
</dbReference>
<feature type="signal peptide" evidence="3">
    <location>
        <begin position="1"/>
        <end position="29"/>
    </location>
</feature>
<evidence type="ECO:0000313" key="7">
    <source>
        <dbReference type="Proteomes" id="UP000190834"/>
    </source>
</evidence>
<evidence type="ECO:0000259" key="4">
    <source>
        <dbReference type="Pfam" id="PF02449"/>
    </source>
</evidence>
<feature type="chain" id="PRO_5012368793" evidence="3">
    <location>
        <begin position="30"/>
        <end position="494"/>
    </location>
</feature>
<dbReference type="Pfam" id="PF02449">
    <property type="entry name" value="Glyco_hydro_42"/>
    <property type="match status" value="1"/>
</dbReference>
<dbReference type="SUPFAM" id="SSF51445">
    <property type="entry name" value="(Trans)glycosidases"/>
    <property type="match status" value="1"/>
</dbReference>
<sequence length="494" mass="56169">MKIATPAYRKNGFKAALSLLLLLPLTACLADRKQESDAFVPEIPDSLSESMILTYPVALDGPLRNPGVGVESFHNGWGETLTEQQYPTEGIDYYRFYWDELEPQEGQYRFDTIDRLLTQNRAHTPPRMVALRFMSAATPSSGSKISQWLINKGIRGQWTGEGKTFIPDLDDSLYLEYVEKLLMAFGQRYDGNPNLSHVDIGMVGSWGEWHNSNFSDLKPLHQRYSNEELNRLVDLHFAAFPQTPKLMLISGGESLVYATGKGAGWRADCWGDWHHFSQQWSHMTHDYPHRLAQATEDDSQFPERWKSAPVSLETCGNMSEWQSTQHYSKEQVKASLDWAIEQHASTLNLKSYPIPSQYRDLLDEALLHIGYRLRVDSLLHQSEATAGHMLNLQVRMVNEGNAPPYQSYYLAFRLMNDQNEMAFLAISNHDVLSWLPGEHITNSSFSLPESLEAGYYMLELALVDRHGRAAINLANEGREPSGWYRLSSVTINEG</sequence>
<dbReference type="OrthoDB" id="9800974at2"/>
<evidence type="ECO:0000256" key="3">
    <source>
        <dbReference type="SAM" id="SignalP"/>
    </source>
</evidence>
<dbReference type="RefSeq" id="WP_078927285.1">
    <property type="nucleotide sequence ID" value="NZ_FUXB01000017.1"/>
</dbReference>
<dbReference type="GO" id="GO:0009341">
    <property type="term" value="C:beta-galactosidase complex"/>
    <property type="evidence" value="ECO:0007669"/>
    <property type="project" value="InterPro"/>
</dbReference>
<dbReference type="InterPro" id="IPR032267">
    <property type="entry name" value="DUF4832"/>
</dbReference>
<evidence type="ECO:0000256" key="2">
    <source>
        <dbReference type="ARBA" id="ARBA00023295"/>
    </source>
</evidence>
<dbReference type="GO" id="GO:0005975">
    <property type="term" value="P:carbohydrate metabolic process"/>
    <property type="evidence" value="ECO:0007669"/>
    <property type="project" value="InterPro"/>
</dbReference>
<keyword evidence="3" id="KW-0732">Signal</keyword>
<evidence type="ECO:0000259" key="5">
    <source>
        <dbReference type="Pfam" id="PF16116"/>
    </source>
</evidence>
<dbReference type="AlphaFoldDB" id="A0A1T4S0G2"/>
<reference evidence="7" key="1">
    <citation type="submission" date="2017-02" db="EMBL/GenBank/DDBJ databases">
        <authorList>
            <person name="Varghese N."/>
            <person name="Submissions S."/>
        </authorList>
    </citation>
    <scope>NUCLEOTIDE SEQUENCE [LARGE SCALE GENOMIC DNA]</scope>
    <source>
        <strain evidence="7">DSM 19608</strain>
    </source>
</reference>
<accession>A0A1T4S0G2</accession>